<organism evidence="3 4">
    <name type="scientific">Hamadaea flava</name>
    <dbReference type="NCBI Taxonomy" id="1742688"/>
    <lineage>
        <taxon>Bacteria</taxon>
        <taxon>Bacillati</taxon>
        <taxon>Actinomycetota</taxon>
        <taxon>Actinomycetes</taxon>
        <taxon>Micromonosporales</taxon>
        <taxon>Micromonosporaceae</taxon>
        <taxon>Hamadaea</taxon>
    </lineage>
</organism>
<accession>A0ABV8LZ03</accession>
<dbReference type="InterPro" id="IPR029058">
    <property type="entry name" value="AB_hydrolase_fold"/>
</dbReference>
<feature type="domain" description="AB hydrolase-1" evidence="2">
    <location>
        <begin position="15"/>
        <end position="138"/>
    </location>
</feature>
<evidence type="ECO:0000259" key="2">
    <source>
        <dbReference type="Pfam" id="PF00561"/>
    </source>
</evidence>
<evidence type="ECO:0000256" key="1">
    <source>
        <dbReference type="ARBA" id="ARBA00022801"/>
    </source>
</evidence>
<dbReference type="Pfam" id="PF00561">
    <property type="entry name" value="Abhydrolase_1"/>
    <property type="match status" value="1"/>
</dbReference>
<dbReference type="Gene3D" id="3.40.50.1820">
    <property type="entry name" value="alpha/beta hydrolase"/>
    <property type="match status" value="2"/>
</dbReference>
<dbReference type="PRINTS" id="PR00412">
    <property type="entry name" value="EPOXHYDRLASE"/>
</dbReference>
<dbReference type="InterPro" id="IPR050266">
    <property type="entry name" value="AB_hydrolase_sf"/>
</dbReference>
<evidence type="ECO:0000313" key="4">
    <source>
        <dbReference type="Proteomes" id="UP001595816"/>
    </source>
</evidence>
<sequence>MALYLHGFGPAAGRPIVALHNMTGNGGRWAEIARRLDGFRVLAPDLRGFGRSPQEPPWTLDYQVADLLATLDAAGVDRADLVGHSLGGSIAVHLARYAPDRVRRLVLLDPGIGVPPSIALAQAAAERHPATVTLWSELARPAVTPPQGVPTLLVLAMRDRDAEFEYVAGWRAECGSLTVAHLDCGHAIPEERPDETADLIRAFLAES</sequence>
<dbReference type="InterPro" id="IPR000639">
    <property type="entry name" value="Epox_hydrolase-like"/>
</dbReference>
<dbReference type="GO" id="GO:0016787">
    <property type="term" value="F:hydrolase activity"/>
    <property type="evidence" value="ECO:0007669"/>
    <property type="project" value="UniProtKB-KW"/>
</dbReference>
<comment type="caution">
    <text evidence="3">The sequence shown here is derived from an EMBL/GenBank/DDBJ whole genome shotgun (WGS) entry which is preliminary data.</text>
</comment>
<keyword evidence="4" id="KW-1185">Reference proteome</keyword>
<dbReference type="RefSeq" id="WP_253750195.1">
    <property type="nucleotide sequence ID" value="NZ_JAMZDZ010000001.1"/>
</dbReference>
<dbReference type="PANTHER" id="PTHR43798">
    <property type="entry name" value="MONOACYLGLYCEROL LIPASE"/>
    <property type="match status" value="1"/>
</dbReference>
<keyword evidence="1 3" id="KW-0378">Hydrolase</keyword>
<dbReference type="PANTHER" id="PTHR43798:SF31">
    <property type="entry name" value="AB HYDROLASE SUPERFAMILY PROTEIN YCLE"/>
    <property type="match status" value="1"/>
</dbReference>
<protein>
    <submittedName>
        <fullName evidence="3">Alpha/beta fold hydrolase</fullName>
    </submittedName>
</protein>
<evidence type="ECO:0000313" key="3">
    <source>
        <dbReference type="EMBL" id="MFC4135578.1"/>
    </source>
</evidence>
<name>A0ABV8LZ03_9ACTN</name>
<reference evidence="4" key="1">
    <citation type="journal article" date="2019" name="Int. J. Syst. Evol. Microbiol.">
        <title>The Global Catalogue of Microorganisms (GCM) 10K type strain sequencing project: providing services to taxonomists for standard genome sequencing and annotation.</title>
        <authorList>
            <consortium name="The Broad Institute Genomics Platform"/>
            <consortium name="The Broad Institute Genome Sequencing Center for Infectious Disease"/>
            <person name="Wu L."/>
            <person name="Ma J."/>
        </authorList>
    </citation>
    <scope>NUCLEOTIDE SEQUENCE [LARGE SCALE GENOMIC DNA]</scope>
    <source>
        <strain evidence="4">CGMCC 4.7289</strain>
    </source>
</reference>
<dbReference type="SUPFAM" id="SSF53474">
    <property type="entry name" value="alpha/beta-Hydrolases"/>
    <property type="match status" value="1"/>
</dbReference>
<proteinExistence type="predicted"/>
<dbReference type="PRINTS" id="PR00111">
    <property type="entry name" value="ABHYDROLASE"/>
</dbReference>
<dbReference type="EMBL" id="JBHSAY010000023">
    <property type="protein sequence ID" value="MFC4135578.1"/>
    <property type="molecule type" value="Genomic_DNA"/>
</dbReference>
<dbReference type="Proteomes" id="UP001595816">
    <property type="component" value="Unassembled WGS sequence"/>
</dbReference>
<gene>
    <name evidence="3" type="ORF">ACFOZ4_33610</name>
</gene>
<dbReference type="InterPro" id="IPR000073">
    <property type="entry name" value="AB_hydrolase_1"/>
</dbReference>